<dbReference type="GO" id="GO:0016301">
    <property type="term" value="F:kinase activity"/>
    <property type="evidence" value="ECO:0007669"/>
    <property type="project" value="UniProtKB-KW"/>
</dbReference>
<dbReference type="EMBL" id="VDGI01000037">
    <property type="protein sequence ID" value="TQR16232.1"/>
    <property type="molecule type" value="Genomic_DNA"/>
</dbReference>
<keyword evidence="2" id="KW-1185">Reference proteome</keyword>
<dbReference type="Proteomes" id="UP000316626">
    <property type="component" value="Unassembled WGS sequence"/>
</dbReference>
<reference evidence="1 2" key="1">
    <citation type="submission" date="2019-06" db="EMBL/GenBank/DDBJ databases">
        <title>Psychrobacillus vulpis sp. nov., a new species isolated from feces of a red fox that inhabits in The Tablas de Daimiel Natural Park, Albacete, Spain.</title>
        <authorList>
            <person name="Rodriguez M."/>
            <person name="Reina J.C."/>
            <person name="Bejar V."/>
            <person name="Llamas I."/>
        </authorList>
    </citation>
    <scope>NUCLEOTIDE SEQUENCE [LARGE SCALE GENOMIC DNA]</scope>
    <source>
        <strain evidence="1 2">Z8</strain>
    </source>
</reference>
<name>A0A544TFJ5_9BACI</name>
<sequence>MIKLNDFIISTQKQKLLLQNLKNIKDYWTKTAVDGLNPNTDLIWSDYEDEYKILQTKLTSQEELNAFHKVQSEVLQGAIHSILVMIDGGDELADNYLIDLVEREPNESLQKEVTLHEEFDGYFLDSEEE</sequence>
<proteinExistence type="predicted"/>
<accession>A0A544TFJ5</accession>
<comment type="caution">
    <text evidence="1">The sequence shown here is derived from an EMBL/GenBank/DDBJ whole genome shotgun (WGS) entry which is preliminary data.</text>
</comment>
<dbReference type="OrthoDB" id="2623666at2"/>
<dbReference type="RefSeq" id="WP_142644254.1">
    <property type="nucleotide sequence ID" value="NZ_VDGI01000037.1"/>
</dbReference>
<keyword evidence="1" id="KW-0808">Transferase</keyword>
<keyword evidence="1" id="KW-0418">Kinase</keyword>
<evidence type="ECO:0000313" key="1">
    <source>
        <dbReference type="EMBL" id="TQR16232.1"/>
    </source>
</evidence>
<dbReference type="AlphaFoldDB" id="A0A544TFJ5"/>
<gene>
    <name evidence="1" type="ORF">FG384_18970</name>
</gene>
<protein>
    <submittedName>
        <fullName evidence="1">Histidine kinase</fullName>
    </submittedName>
</protein>
<organism evidence="1 2">
    <name type="scientific">Psychrobacillus vulpis</name>
    <dbReference type="NCBI Taxonomy" id="2325572"/>
    <lineage>
        <taxon>Bacteria</taxon>
        <taxon>Bacillati</taxon>
        <taxon>Bacillota</taxon>
        <taxon>Bacilli</taxon>
        <taxon>Bacillales</taxon>
        <taxon>Bacillaceae</taxon>
        <taxon>Psychrobacillus</taxon>
    </lineage>
</organism>
<evidence type="ECO:0000313" key="2">
    <source>
        <dbReference type="Proteomes" id="UP000316626"/>
    </source>
</evidence>